<sequence>MKSVTLIVSALAAMVSAAPAAVEKKSNFDLSQLNNLNNFNQVNLNYLLNINQLQLQQLGLLGQNNNFNILGYQNLFNSNQFDLASLLQLQQLQTLLQFQQVGLFSNFDLSSLDLQLLQLGLLNNVGSVDLAQFIQPTVVSQVQTIASQAPFALGSGFLPSVGSASANFAAPVPAASFAAPAPAAVVPSASDSGVVTDAEQNAQEGGSSLNRA</sequence>
<reference evidence="3" key="2">
    <citation type="submission" date="2023-06" db="EMBL/GenBank/DDBJ databases">
        <authorList>
            <consortium name="Lawrence Berkeley National Laboratory"/>
            <person name="Haridas S."/>
            <person name="Hensen N."/>
            <person name="Bonometti L."/>
            <person name="Westerberg I."/>
            <person name="Brannstrom I.O."/>
            <person name="Guillou S."/>
            <person name="Cros-Aarteil S."/>
            <person name="Calhoun S."/>
            <person name="Kuo A."/>
            <person name="Mondo S."/>
            <person name="Pangilinan J."/>
            <person name="Riley R."/>
            <person name="Labutti K."/>
            <person name="Andreopoulos B."/>
            <person name="Lipzen A."/>
            <person name="Chen C."/>
            <person name="Yanf M."/>
            <person name="Daum C."/>
            <person name="Ng V."/>
            <person name="Clum A."/>
            <person name="Steindorff A."/>
            <person name="Ohm R."/>
            <person name="Martin F."/>
            <person name="Silar P."/>
            <person name="Natvig D."/>
            <person name="Lalanne C."/>
            <person name="Gautier V."/>
            <person name="Ament-Velasquez S.L."/>
            <person name="Kruys A."/>
            <person name="Hutchinson M.I."/>
            <person name="Powell A.J."/>
            <person name="Barry K."/>
            <person name="Miller A.N."/>
            <person name="Grigoriev I.V."/>
            <person name="Debuchy R."/>
            <person name="Gladieux P."/>
            <person name="Thoren M.H."/>
            <person name="Johannesson H."/>
        </authorList>
    </citation>
    <scope>NUCLEOTIDE SEQUENCE</scope>
    <source>
        <strain evidence="3">CBS 958.72</strain>
    </source>
</reference>
<feature type="region of interest" description="Disordered" evidence="1">
    <location>
        <begin position="187"/>
        <end position="212"/>
    </location>
</feature>
<dbReference type="EMBL" id="JAULSN010000006">
    <property type="protein sequence ID" value="KAK3369118.1"/>
    <property type="molecule type" value="Genomic_DNA"/>
</dbReference>
<feature type="chain" id="PRO_5041980152" evidence="2">
    <location>
        <begin position="18"/>
        <end position="212"/>
    </location>
</feature>
<evidence type="ECO:0000256" key="2">
    <source>
        <dbReference type="SAM" id="SignalP"/>
    </source>
</evidence>
<reference evidence="3" key="1">
    <citation type="journal article" date="2023" name="Mol. Phylogenet. Evol.">
        <title>Genome-scale phylogeny and comparative genomics of the fungal order Sordariales.</title>
        <authorList>
            <person name="Hensen N."/>
            <person name="Bonometti L."/>
            <person name="Westerberg I."/>
            <person name="Brannstrom I.O."/>
            <person name="Guillou S."/>
            <person name="Cros-Aarteil S."/>
            <person name="Calhoun S."/>
            <person name="Haridas S."/>
            <person name="Kuo A."/>
            <person name="Mondo S."/>
            <person name="Pangilinan J."/>
            <person name="Riley R."/>
            <person name="LaButti K."/>
            <person name="Andreopoulos B."/>
            <person name="Lipzen A."/>
            <person name="Chen C."/>
            <person name="Yan M."/>
            <person name="Daum C."/>
            <person name="Ng V."/>
            <person name="Clum A."/>
            <person name="Steindorff A."/>
            <person name="Ohm R.A."/>
            <person name="Martin F."/>
            <person name="Silar P."/>
            <person name="Natvig D.O."/>
            <person name="Lalanne C."/>
            <person name="Gautier V."/>
            <person name="Ament-Velasquez S.L."/>
            <person name="Kruys A."/>
            <person name="Hutchinson M.I."/>
            <person name="Powell A.J."/>
            <person name="Barry K."/>
            <person name="Miller A.N."/>
            <person name="Grigoriev I.V."/>
            <person name="Debuchy R."/>
            <person name="Gladieux P."/>
            <person name="Hiltunen Thoren M."/>
            <person name="Johannesson H."/>
        </authorList>
    </citation>
    <scope>NUCLEOTIDE SEQUENCE</scope>
    <source>
        <strain evidence="3">CBS 958.72</strain>
    </source>
</reference>
<evidence type="ECO:0000313" key="4">
    <source>
        <dbReference type="Proteomes" id="UP001287356"/>
    </source>
</evidence>
<gene>
    <name evidence="3" type="ORF">B0T24DRAFT_681158</name>
</gene>
<keyword evidence="4" id="KW-1185">Reference proteome</keyword>
<evidence type="ECO:0000256" key="1">
    <source>
        <dbReference type="SAM" id="MobiDB-lite"/>
    </source>
</evidence>
<protein>
    <submittedName>
        <fullName evidence="3">Uncharacterized protein</fullName>
    </submittedName>
</protein>
<dbReference type="Proteomes" id="UP001287356">
    <property type="component" value="Unassembled WGS sequence"/>
</dbReference>
<feature type="compositionally biased region" description="Polar residues" evidence="1">
    <location>
        <begin position="198"/>
        <end position="212"/>
    </location>
</feature>
<proteinExistence type="predicted"/>
<name>A0AAE0N3T3_9PEZI</name>
<evidence type="ECO:0000313" key="3">
    <source>
        <dbReference type="EMBL" id="KAK3369118.1"/>
    </source>
</evidence>
<feature type="signal peptide" evidence="2">
    <location>
        <begin position="1"/>
        <end position="17"/>
    </location>
</feature>
<accession>A0AAE0N3T3</accession>
<comment type="caution">
    <text evidence="3">The sequence shown here is derived from an EMBL/GenBank/DDBJ whole genome shotgun (WGS) entry which is preliminary data.</text>
</comment>
<dbReference type="AlphaFoldDB" id="A0AAE0N3T3"/>
<keyword evidence="2" id="KW-0732">Signal</keyword>
<organism evidence="3 4">
    <name type="scientific">Lasiosphaeria ovina</name>
    <dbReference type="NCBI Taxonomy" id="92902"/>
    <lineage>
        <taxon>Eukaryota</taxon>
        <taxon>Fungi</taxon>
        <taxon>Dikarya</taxon>
        <taxon>Ascomycota</taxon>
        <taxon>Pezizomycotina</taxon>
        <taxon>Sordariomycetes</taxon>
        <taxon>Sordariomycetidae</taxon>
        <taxon>Sordariales</taxon>
        <taxon>Lasiosphaeriaceae</taxon>
        <taxon>Lasiosphaeria</taxon>
    </lineage>
</organism>